<dbReference type="RefSeq" id="WP_138425104.1">
    <property type="nucleotide sequence ID" value="NZ_CP010992.1"/>
</dbReference>
<dbReference type="AlphaFoldDB" id="A0AAI8CGR2"/>
<reference evidence="3" key="1">
    <citation type="submission" date="2016-03" db="EMBL/GenBank/DDBJ databases">
        <title>Flavobacterium columnare strain B185, complete genome.</title>
        <authorList>
            <person name="Sundberg L.-R."/>
            <person name="Papponen P."/>
            <person name="Laanto E."/>
        </authorList>
    </citation>
    <scope>NUCLEOTIDE SEQUENCE [LARGE SCALE GENOMIC DNA]</scope>
    <source>
        <strain evidence="3">B185</strain>
    </source>
</reference>
<proteinExistence type="predicted"/>
<evidence type="ECO:0000256" key="1">
    <source>
        <dbReference type="SAM" id="SignalP"/>
    </source>
</evidence>
<protein>
    <submittedName>
        <fullName evidence="2">Uncharacterized protein</fullName>
    </submittedName>
</protein>
<dbReference type="GeneID" id="56896441"/>
<gene>
    <name evidence="2" type="ORF">UN65_05120</name>
</gene>
<evidence type="ECO:0000313" key="3">
    <source>
        <dbReference type="Proteomes" id="UP000304840"/>
    </source>
</evidence>
<dbReference type="EMBL" id="CP010992">
    <property type="protein sequence ID" value="AMO19814.2"/>
    <property type="molecule type" value="Genomic_DNA"/>
</dbReference>
<organism evidence="2 3">
    <name type="scientific">Flavobacterium columnare</name>
    <dbReference type="NCBI Taxonomy" id="996"/>
    <lineage>
        <taxon>Bacteria</taxon>
        <taxon>Pseudomonadati</taxon>
        <taxon>Bacteroidota</taxon>
        <taxon>Flavobacteriia</taxon>
        <taxon>Flavobacteriales</taxon>
        <taxon>Flavobacteriaceae</taxon>
        <taxon>Flavobacterium</taxon>
    </lineage>
</organism>
<keyword evidence="1" id="KW-0732">Signal</keyword>
<evidence type="ECO:0000313" key="2">
    <source>
        <dbReference type="EMBL" id="AMO19814.2"/>
    </source>
</evidence>
<sequence>MKLKKIIIISLLTINISYVFSQNLNSIQSKYCKKEYKKLHNKILFKKNDKFKFPTNFKSTKTFKMFNIPANIRLNLFPFKQYDSIFIAIPKHQEDVTDDYFSDEKNYLKKQLLTQEQKNYVSDILFNYYRDKSQGIFTIESVTCKNNLHDVYLILLFKKNNNLIYIALNEKGYSKDNFLREESFELDINEFKTNNLFKYFNFYLQ</sequence>
<feature type="signal peptide" evidence="1">
    <location>
        <begin position="1"/>
        <end position="21"/>
    </location>
</feature>
<dbReference type="Proteomes" id="UP000304840">
    <property type="component" value="Chromosome"/>
</dbReference>
<reference evidence="2 3" key="2">
    <citation type="submission" date="2019-05" db="EMBL/GenBank/DDBJ databases">
        <authorList>
            <person name="Ravantti J.J."/>
        </authorList>
    </citation>
    <scope>NUCLEOTIDE SEQUENCE [LARGE SCALE GENOMIC DNA]</scope>
    <source>
        <strain evidence="2 3">B185</strain>
    </source>
</reference>
<feature type="chain" id="PRO_5042499060" evidence="1">
    <location>
        <begin position="22"/>
        <end position="205"/>
    </location>
</feature>
<name>A0AAI8CGR2_9FLAO</name>
<accession>A0AAI8CGR2</accession>